<feature type="signal peptide" evidence="2">
    <location>
        <begin position="1"/>
        <end position="32"/>
    </location>
</feature>
<name>A0A9P6B9T8_9AGAM</name>
<sequence>MSHLAPVLHPRSTVLVLLPILVLGLRSHPCSAYSPVSHTVPSLHPILPAISHRSPRRNCTTPKDTHRSPPISAPAPQYRNPTHPPPISILALEPLFDPAPRTASHPPLPSRLPFPEIGLRTHSLKSRMRTSAIRYKQEPSPRRGVNPFFTPSPGRASRMYWWDQPSGFTSVGVMGARCVVEREEADIGENSAVLSREGASSHTARTGTYSSRKAGSFAAIGVSRSWWLCVRPGWPGSRISGPAAA</sequence>
<feature type="region of interest" description="Disordered" evidence="1">
    <location>
        <begin position="50"/>
        <end position="83"/>
    </location>
</feature>
<proteinExistence type="predicted"/>
<reference evidence="3" key="1">
    <citation type="journal article" date="2020" name="Nat. Commun.">
        <title>Large-scale genome sequencing of mycorrhizal fungi provides insights into the early evolution of symbiotic traits.</title>
        <authorList>
            <person name="Miyauchi S."/>
            <person name="Kiss E."/>
            <person name="Kuo A."/>
            <person name="Drula E."/>
            <person name="Kohler A."/>
            <person name="Sanchez-Garcia M."/>
            <person name="Morin E."/>
            <person name="Andreopoulos B."/>
            <person name="Barry K.W."/>
            <person name="Bonito G."/>
            <person name="Buee M."/>
            <person name="Carver A."/>
            <person name="Chen C."/>
            <person name="Cichocki N."/>
            <person name="Clum A."/>
            <person name="Culley D."/>
            <person name="Crous P.W."/>
            <person name="Fauchery L."/>
            <person name="Girlanda M."/>
            <person name="Hayes R.D."/>
            <person name="Keri Z."/>
            <person name="LaButti K."/>
            <person name="Lipzen A."/>
            <person name="Lombard V."/>
            <person name="Magnuson J."/>
            <person name="Maillard F."/>
            <person name="Murat C."/>
            <person name="Nolan M."/>
            <person name="Ohm R.A."/>
            <person name="Pangilinan J."/>
            <person name="Pereira M.F."/>
            <person name="Perotto S."/>
            <person name="Peter M."/>
            <person name="Pfister S."/>
            <person name="Riley R."/>
            <person name="Sitrit Y."/>
            <person name="Stielow J.B."/>
            <person name="Szollosi G."/>
            <person name="Zifcakova L."/>
            <person name="Stursova M."/>
            <person name="Spatafora J.W."/>
            <person name="Tedersoo L."/>
            <person name="Vaario L.M."/>
            <person name="Yamada A."/>
            <person name="Yan M."/>
            <person name="Wang P."/>
            <person name="Xu J."/>
            <person name="Bruns T."/>
            <person name="Baldrian P."/>
            <person name="Vilgalys R."/>
            <person name="Dunand C."/>
            <person name="Henrissat B."/>
            <person name="Grigoriev I.V."/>
            <person name="Hibbett D."/>
            <person name="Nagy L.G."/>
            <person name="Martin F.M."/>
        </authorList>
    </citation>
    <scope>NUCLEOTIDE SEQUENCE</scope>
    <source>
        <strain evidence="3">UP504</strain>
    </source>
</reference>
<evidence type="ECO:0000313" key="3">
    <source>
        <dbReference type="EMBL" id="KAF9520256.1"/>
    </source>
</evidence>
<evidence type="ECO:0000256" key="1">
    <source>
        <dbReference type="SAM" id="MobiDB-lite"/>
    </source>
</evidence>
<dbReference type="Proteomes" id="UP000886523">
    <property type="component" value="Unassembled WGS sequence"/>
</dbReference>
<accession>A0A9P6B9T8</accession>
<keyword evidence="4" id="KW-1185">Reference proteome</keyword>
<evidence type="ECO:0000313" key="4">
    <source>
        <dbReference type="Proteomes" id="UP000886523"/>
    </source>
</evidence>
<feature type="chain" id="PRO_5040273155" evidence="2">
    <location>
        <begin position="33"/>
        <end position="245"/>
    </location>
</feature>
<protein>
    <submittedName>
        <fullName evidence="3">Uncharacterized protein</fullName>
    </submittedName>
</protein>
<evidence type="ECO:0000256" key="2">
    <source>
        <dbReference type="SAM" id="SignalP"/>
    </source>
</evidence>
<keyword evidence="2" id="KW-0732">Signal</keyword>
<comment type="caution">
    <text evidence="3">The sequence shown here is derived from an EMBL/GenBank/DDBJ whole genome shotgun (WGS) entry which is preliminary data.</text>
</comment>
<dbReference type="AlphaFoldDB" id="A0A9P6B9T8"/>
<gene>
    <name evidence="3" type="ORF">BS47DRAFT_1357487</name>
</gene>
<organism evidence="3 4">
    <name type="scientific">Hydnum rufescens UP504</name>
    <dbReference type="NCBI Taxonomy" id="1448309"/>
    <lineage>
        <taxon>Eukaryota</taxon>
        <taxon>Fungi</taxon>
        <taxon>Dikarya</taxon>
        <taxon>Basidiomycota</taxon>
        <taxon>Agaricomycotina</taxon>
        <taxon>Agaricomycetes</taxon>
        <taxon>Cantharellales</taxon>
        <taxon>Hydnaceae</taxon>
        <taxon>Hydnum</taxon>
    </lineage>
</organism>
<dbReference type="EMBL" id="MU128912">
    <property type="protein sequence ID" value="KAF9520256.1"/>
    <property type="molecule type" value="Genomic_DNA"/>
</dbReference>